<sequence length="152" mass="17552">MAIILEKMNSIEFEQYQNFAIKNFAEEQIKSGNWEEQVAISKSKEEHKKLLPDGKDTENNHLFTIRDEGIEVGMIWLKEVSNKKGFIYDINIWKGSRGKGYGKQAMKEIETTAKKLGLKKIGLHVFGHNKVARGLYEKLGYTETNIRMEKTL</sequence>
<accession>A0ABU5CGY0</accession>
<protein>
    <submittedName>
        <fullName evidence="2">GNAT family N-acetyltransferase</fullName>
    </submittedName>
</protein>
<dbReference type="InterPro" id="IPR016181">
    <property type="entry name" value="Acyl_CoA_acyltransferase"/>
</dbReference>
<dbReference type="SUPFAM" id="SSF55729">
    <property type="entry name" value="Acyl-CoA N-acyltransferases (Nat)"/>
    <property type="match status" value="1"/>
</dbReference>
<dbReference type="Proteomes" id="UP001228376">
    <property type="component" value="Unassembled WGS sequence"/>
</dbReference>
<dbReference type="PANTHER" id="PTHR43415:SF3">
    <property type="entry name" value="GNAT-FAMILY ACETYLTRANSFERASE"/>
    <property type="match status" value="1"/>
</dbReference>
<organism evidence="2 3">
    <name type="scientific">Tigheibacillus jepli</name>
    <dbReference type="NCBI Taxonomy" id="3035914"/>
    <lineage>
        <taxon>Bacteria</taxon>
        <taxon>Bacillati</taxon>
        <taxon>Bacillota</taxon>
        <taxon>Bacilli</taxon>
        <taxon>Bacillales</taxon>
        <taxon>Bacillaceae</taxon>
        <taxon>Tigheibacillus</taxon>
    </lineage>
</organism>
<name>A0ABU5CGY0_9BACI</name>
<comment type="caution">
    <text evidence="2">The sequence shown here is derived from an EMBL/GenBank/DDBJ whole genome shotgun (WGS) entry which is preliminary data.</text>
</comment>
<evidence type="ECO:0000259" key="1">
    <source>
        <dbReference type="PROSITE" id="PS51186"/>
    </source>
</evidence>
<dbReference type="EMBL" id="JAROCA020000001">
    <property type="protein sequence ID" value="MDY0405221.1"/>
    <property type="molecule type" value="Genomic_DNA"/>
</dbReference>
<evidence type="ECO:0000313" key="3">
    <source>
        <dbReference type="Proteomes" id="UP001228376"/>
    </source>
</evidence>
<proteinExistence type="predicted"/>
<dbReference type="InterPro" id="IPR000182">
    <property type="entry name" value="GNAT_dom"/>
</dbReference>
<reference evidence="2 3" key="1">
    <citation type="submission" date="2023-10" db="EMBL/GenBank/DDBJ databases">
        <title>179-bfca-hs.</title>
        <authorList>
            <person name="Miliotis G."/>
            <person name="Sengupta P."/>
            <person name="Hameed A."/>
            <person name="Chuvochina M."/>
            <person name="Mcdonagh F."/>
            <person name="Simpson A.C."/>
            <person name="Singh N.K."/>
            <person name="Rekha P.D."/>
            <person name="Raman K."/>
            <person name="Hugenholtz P."/>
            <person name="Venkateswaran K."/>
        </authorList>
    </citation>
    <scope>NUCLEOTIDE SEQUENCE [LARGE SCALE GENOMIC DNA]</scope>
    <source>
        <strain evidence="2 3">179-BFC-A-HS</strain>
    </source>
</reference>
<gene>
    <name evidence="2" type="ORF">P5G51_007220</name>
</gene>
<dbReference type="PANTHER" id="PTHR43415">
    <property type="entry name" value="SPERMIDINE N(1)-ACETYLTRANSFERASE"/>
    <property type="match status" value="1"/>
</dbReference>
<evidence type="ECO:0000313" key="2">
    <source>
        <dbReference type="EMBL" id="MDY0405221.1"/>
    </source>
</evidence>
<dbReference type="RefSeq" id="WP_306065690.1">
    <property type="nucleotide sequence ID" value="NZ_JAROCA020000001.1"/>
</dbReference>
<dbReference type="PROSITE" id="PS51186">
    <property type="entry name" value="GNAT"/>
    <property type="match status" value="1"/>
</dbReference>
<dbReference type="Gene3D" id="3.40.630.30">
    <property type="match status" value="1"/>
</dbReference>
<dbReference type="CDD" id="cd04301">
    <property type="entry name" value="NAT_SF"/>
    <property type="match status" value="1"/>
</dbReference>
<keyword evidence="3" id="KW-1185">Reference proteome</keyword>
<dbReference type="Pfam" id="PF00583">
    <property type="entry name" value="Acetyltransf_1"/>
    <property type="match status" value="1"/>
</dbReference>
<feature type="domain" description="N-acetyltransferase" evidence="1">
    <location>
        <begin position="3"/>
        <end position="152"/>
    </location>
</feature>